<name>A0A843TN66_COLES</name>
<evidence type="ECO:0000313" key="4">
    <source>
        <dbReference type="EMBL" id="MQL72411.1"/>
    </source>
</evidence>
<dbReference type="EMBL" id="NMUH01000129">
    <property type="protein sequence ID" value="MQL72411.1"/>
    <property type="molecule type" value="Genomic_DNA"/>
</dbReference>
<protein>
    <recommendedName>
        <fullName evidence="6">Fe2OG dioxygenase domain-containing protein</fullName>
    </recommendedName>
</protein>
<keyword evidence="5" id="KW-1185">Reference proteome</keyword>
<evidence type="ECO:0008006" key="6">
    <source>
        <dbReference type="Google" id="ProtNLM"/>
    </source>
</evidence>
<feature type="coiled-coil region" evidence="2">
    <location>
        <begin position="118"/>
        <end position="150"/>
    </location>
</feature>
<dbReference type="GO" id="GO:0032451">
    <property type="term" value="F:demethylase activity"/>
    <property type="evidence" value="ECO:0007669"/>
    <property type="project" value="InterPro"/>
</dbReference>
<dbReference type="Gene3D" id="2.60.120.590">
    <property type="entry name" value="Alpha-ketoglutarate-dependent dioxygenase AlkB-like"/>
    <property type="match status" value="1"/>
</dbReference>
<dbReference type="PANTHER" id="PTHR31447:SF2">
    <property type="entry name" value="RNA DEMETHYLASE ALKBH10B"/>
    <property type="match status" value="1"/>
</dbReference>
<dbReference type="InterPro" id="IPR037151">
    <property type="entry name" value="AlkB-like_sf"/>
</dbReference>
<dbReference type="GO" id="GO:0003729">
    <property type="term" value="F:mRNA binding"/>
    <property type="evidence" value="ECO:0007669"/>
    <property type="project" value="InterPro"/>
</dbReference>
<evidence type="ECO:0000256" key="1">
    <source>
        <dbReference type="ARBA" id="ARBA00007879"/>
    </source>
</evidence>
<evidence type="ECO:0000256" key="2">
    <source>
        <dbReference type="SAM" id="Coils"/>
    </source>
</evidence>
<gene>
    <name evidence="4" type="ORF">Taro_004751</name>
</gene>
<comment type="caution">
    <text evidence="4">The sequence shown here is derived from an EMBL/GenBank/DDBJ whole genome shotgun (WGS) entry which is preliminary data.</text>
</comment>
<feature type="compositionally biased region" description="Acidic residues" evidence="3">
    <location>
        <begin position="211"/>
        <end position="220"/>
    </location>
</feature>
<dbReference type="GO" id="GO:0006402">
    <property type="term" value="P:mRNA catabolic process"/>
    <property type="evidence" value="ECO:0007669"/>
    <property type="project" value="InterPro"/>
</dbReference>
<accession>A0A843TN66</accession>
<sequence>MSMAAAPAGAVAPAGAKAVSPAPASPPAPVSKAADAAAVSFPEVYARDAIIAWFRGEFAAANAIIDALCNHLTQIDGRGSAAGDYEAVFAAIHRRRMNWIPVLHMQKYFSIADVAIELRRAAAARRRAAEEAAAVQAEQLLRERRDWEAKSRRDVGVVLKEEDPEEEQEKPKGGGGGGGVDDAQEAQEQSCLGGGRDQPNEDLRPPAEADKSEEEPEDSSGDSPDSRRPVTADADAGSPEEEVDSLEHVAICYDHEDCATRPDRIKTFKGFVAKEPVKGHMVNVVKGLKMYEDIFTGSELFRLADFINELRLAGRRGELSGHTFMLFNKQLKGNKREIIQLGVPIFQPTKDDVESHIEPIPEVLQSAVDHLIQWRLIPDSRKPNSCIINFFDEGEYSQPYFKPPHLENPVSTLLLSETTMTFGRFLVSDHHGNYKGSLTLTLKEGSLLVMRGNSADVARHVICPSSNTRVSITFAKVRPSTNQVEAATTSPLTKAMTLWQPSTPPQQKVATGGVLACASPDLVPRWGMAIQGPVVLLSPPRPIVMSATRRFTRGGTGVFLPWTVGPKKYTKHLPPRIQKRRLPSLPSPIEVQVEKPVQIACAAV</sequence>
<evidence type="ECO:0000313" key="5">
    <source>
        <dbReference type="Proteomes" id="UP000652761"/>
    </source>
</evidence>
<dbReference type="SUPFAM" id="SSF51197">
    <property type="entry name" value="Clavaminate synthase-like"/>
    <property type="match status" value="1"/>
</dbReference>
<dbReference type="AlphaFoldDB" id="A0A843TN66"/>
<feature type="region of interest" description="Disordered" evidence="3">
    <location>
        <begin position="152"/>
        <end position="243"/>
    </location>
</feature>
<dbReference type="OrthoDB" id="1916097at2759"/>
<dbReference type="InterPro" id="IPR044842">
    <property type="entry name" value="ALKBH9B/ALKBH10B-like"/>
</dbReference>
<organism evidence="4 5">
    <name type="scientific">Colocasia esculenta</name>
    <name type="common">Wild taro</name>
    <name type="synonym">Arum esculentum</name>
    <dbReference type="NCBI Taxonomy" id="4460"/>
    <lineage>
        <taxon>Eukaryota</taxon>
        <taxon>Viridiplantae</taxon>
        <taxon>Streptophyta</taxon>
        <taxon>Embryophyta</taxon>
        <taxon>Tracheophyta</taxon>
        <taxon>Spermatophyta</taxon>
        <taxon>Magnoliopsida</taxon>
        <taxon>Liliopsida</taxon>
        <taxon>Araceae</taxon>
        <taxon>Aroideae</taxon>
        <taxon>Colocasieae</taxon>
        <taxon>Colocasia</taxon>
    </lineage>
</organism>
<evidence type="ECO:0000256" key="3">
    <source>
        <dbReference type="SAM" id="MobiDB-lite"/>
    </source>
</evidence>
<keyword evidence="2" id="KW-0175">Coiled coil</keyword>
<comment type="similarity">
    <text evidence="1">Belongs to the alkB family.</text>
</comment>
<dbReference type="PANTHER" id="PTHR31447">
    <property type="entry name" value="HYDROXYPROLINE-RICH GLYCOPROTEIN FAMILY PROTEIN-RELATED"/>
    <property type="match status" value="1"/>
</dbReference>
<dbReference type="Proteomes" id="UP000652761">
    <property type="component" value="Unassembled WGS sequence"/>
</dbReference>
<feature type="compositionally biased region" description="Basic and acidic residues" evidence="3">
    <location>
        <begin position="198"/>
        <end position="210"/>
    </location>
</feature>
<reference evidence="4" key="1">
    <citation type="submission" date="2017-07" db="EMBL/GenBank/DDBJ databases">
        <title>Taro Niue Genome Assembly and Annotation.</title>
        <authorList>
            <person name="Atibalentja N."/>
            <person name="Keating K."/>
            <person name="Fields C.J."/>
        </authorList>
    </citation>
    <scope>NUCLEOTIDE SEQUENCE</scope>
    <source>
        <strain evidence="4">Niue_2</strain>
        <tissue evidence="4">Leaf</tissue>
    </source>
</reference>
<feature type="compositionally biased region" description="Basic and acidic residues" evidence="3">
    <location>
        <begin position="152"/>
        <end position="161"/>
    </location>
</feature>
<proteinExistence type="inferred from homology"/>